<dbReference type="AlphaFoldDB" id="A0A7X3MHK8"/>
<evidence type="ECO:0000256" key="1">
    <source>
        <dbReference type="ARBA" id="ARBA00018672"/>
    </source>
</evidence>
<dbReference type="CDD" id="cd00383">
    <property type="entry name" value="trans_reg_C"/>
    <property type="match status" value="1"/>
</dbReference>
<dbReference type="Gene3D" id="1.10.10.10">
    <property type="entry name" value="Winged helix-like DNA-binding domain superfamily/Winged helix DNA-binding domain"/>
    <property type="match status" value="1"/>
</dbReference>
<dbReference type="InterPro" id="IPR001867">
    <property type="entry name" value="OmpR/PhoB-type_DNA-bd"/>
</dbReference>
<keyword evidence="4" id="KW-0805">Transcription regulation</keyword>
<dbReference type="GO" id="GO:0000976">
    <property type="term" value="F:transcription cis-regulatory region binding"/>
    <property type="evidence" value="ECO:0007669"/>
    <property type="project" value="TreeGrafter"/>
</dbReference>
<dbReference type="CDD" id="cd17574">
    <property type="entry name" value="REC_OmpR"/>
    <property type="match status" value="1"/>
</dbReference>
<evidence type="ECO:0000259" key="10">
    <source>
        <dbReference type="PROSITE" id="PS50110"/>
    </source>
</evidence>
<dbReference type="GO" id="GO:0006355">
    <property type="term" value="P:regulation of DNA-templated transcription"/>
    <property type="evidence" value="ECO:0007669"/>
    <property type="project" value="InterPro"/>
</dbReference>
<evidence type="ECO:0000256" key="2">
    <source>
        <dbReference type="ARBA" id="ARBA00022553"/>
    </source>
</evidence>
<evidence type="ECO:0000256" key="8">
    <source>
        <dbReference type="PROSITE-ProRule" id="PRU00169"/>
    </source>
</evidence>
<dbReference type="GO" id="GO:0005829">
    <property type="term" value="C:cytosol"/>
    <property type="evidence" value="ECO:0007669"/>
    <property type="project" value="TreeGrafter"/>
</dbReference>
<evidence type="ECO:0000259" key="11">
    <source>
        <dbReference type="PROSITE" id="PS51755"/>
    </source>
</evidence>
<dbReference type="PROSITE" id="PS51755">
    <property type="entry name" value="OMPR_PHOB"/>
    <property type="match status" value="1"/>
</dbReference>
<evidence type="ECO:0000256" key="6">
    <source>
        <dbReference type="ARBA" id="ARBA00023163"/>
    </source>
</evidence>
<gene>
    <name evidence="12" type="ORF">GN277_13560</name>
</gene>
<dbReference type="InterPro" id="IPR039420">
    <property type="entry name" value="WalR-like"/>
</dbReference>
<dbReference type="Gene3D" id="6.10.250.690">
    <property type="match status" value="1"/>
</dbReference>
<dbReference type="InterPro" id="IPR036388">
    <property type="entry name" value="WH-like_DNA-bd_sf"/>
</dbReference>
<dbReference type="GO" id="GO:0032993">
    <property type="term" value="C:protein-DNA complex"/>
    <property type="evidence" value="ECO:0007669"/>
    <property type="project" value="TreeGrafter"/>
</dbReference>
<proteinExistence type="predicted"/>
<sequence>MGANKTGYQILAADDEAELLDILELYLEREGIGIKKAVDGMEAMELFRQEVFHLVLLDIMMPKLDGFAVLRKIREVSRIPAIMLTAKDQDYDKILGLELGADDYITKPYNPLEVVARIKAQLRRNYDYWREQKEEKQELSYRGVKLNIMEGTLKRGQRNIEVTSTEFRILQMLLERPGTIFTKQQIFERVWEEPYAGDDNTVMVHISNLRKKLEEGEEGEPFIRTIKGLGYKVEKGI</sequence>
<dbReference type="SMART" id="SM00862">
    <property type="entry name" value="Trans_reg_C"/>
    <property type="match status" value="1"/>
</dbReference>
<evidence type="ECO:0000256" key="3">
    <source>
        <dbReference type="ARBA" id="ARBA00023012"/>
    </source>
</evidence>
<comment type="caution">
    <text evidence="12">The sequence shown here is derived from an EMBL/GenBank/DDBJ whole genome shotgun (WGS) entry which is preliminary data.</text>
</comment>
<dbReference type="Pfam" id="PF00072">
    <property type="entry name" value="Response_reg"/>
    <property type="match status" value="1"/>
</dbReference>
<feature type="DNA-binding region" description="OmpR/PhoB-type" evidence="9">
    <location>
        <begin position="136"/>
        <end position="235"/>
    </location>
</feature>
<dbReference type="InterPro" id="IPR011006">
    <property type="entry name" value="CheY-like_superfamily"/>
</dbReference>
<dbReference type="InterPro" id="IPR001789">
    <property type="entry name" value="Sig_transdc_resp-reg_receiver"/>
</dbReference>
<dbReference type="SUPFAM" id="SSF46894">
    <property type="entry name" value="C-terminal effector domain of the bipartite response regulators"/>
    <property type="match status" value="1"/>
</dbReference>
<keyword evidence="3" id="KW-0902">Two-component regulatory system</keyword>
<evidence type="ECO:0000313" key="13">
    <source>
        <dbReference type="Proteomes" id="UP000460412"/>
    </source>
</evidence>
<evidence type="ECO:0000256" key="5">
    <source>
        <dbReference type="ARBA" id="ARBA00023125"/>
    </source>
</evidence>
<keyword evidence="6" id="KW-0804">Transcription</keyword>
<dbReference type="SUPFAM" id="SSF52172">
    <property type="entry name" value="CheY-like"/>
    <property type="match status" value="1"/>
</dbReference>
<dbReference type="Proteomes" id="UP000460412">
    <property type="component" value="Unassembled WGS sequence"/>
</dbReference>
<feature type="domain" description="OmpR/PhoB-type" evidence="11">
    <location>
        <begin position="136"/>
        <end position="235"/>
    </location>
</feature>
<dbReference type="Pfam" id="PF00486">
    <property type="entry name" value="Trans_reg_C"/>
    <property type="match status" value="1"/>
</dbReference>
<dbReference type="EMBL" id="WUQX01000001">
    <property type="protein sequence ID" value="MXP76382.1"/>
    <property type="molecule type" value="Genomic_DNA"/>
</dbReference>
<evidence type="ECO:0000313" key="12">
    <source>
        <dbReference type="EMBL" id="MXP76382.1"/>
    </source>
</evidence>
<dbReference type="Gene3D" id="3.40.50.2300">
    <property type="match status" value="1"/>
</dbReference>
<reference evidence="12 13" key="1">
    <citation type="submission" date="2019-12" db="EMBL/GenBank/DDBJ databases">
        <title>Sporaefaciens musculi gen. nov., sp. nov., a novel bacterium isolated from the caecum of an obese mouse.</title>
        <authorList>
            <person name="Rasmussen T.S."/>
            <person name="Streidl T."/>
            <person name="Hitch T.C.A."/>
            <person name="Wortmann E."/>
            <person name="Deptula P."/>
            <person name="Hansen M."/>
            <person name="Nielsen D.S."/>
            <person name="Clavel T."/>
            <person name="Vogensen F.K."/>
        </authorList>
    </citation>
    <scope>NUCLEOTIDE SEQUENCE [LARGE SCALE GENOMIC DNA]</scope>
    <source>
        <strain evidence="12 13">WCA-9-b2</strain>
    </source>
</reference>
<feature type="domain" description="Response regulatory" evidence="10">
    <location>
        <begin position="9"/>
        <end position="122"/>
    </location>
</feature>
<protein>
    <recommendedName>
        <fullName evidence="1">Stage 0 sporulation protein A homolog</fullName>
    </recommendedName>
</protein>
<evidence type="ECO:0000256" key="4">
    <source>
        <dbReference type="ARBA" id="ARBA00023015"/>
    </source>
</evidence>
<evidence type="ECO:0000256" key="7">
    <source>
        <dbReference type="ARBA" id="ARBA00024867"/>
    </source>
</evidence>
<dbReference type="GO" id="GO:0000156">
    <property type="term" value="F:phosphorelay response regulator activity"/>
    <property type="evidence" value="ECO:0007669"/>
    <property type="project" value="TreeGrafter"/>
</dbReference>
<feature type="modified residue" description="4-aspartylphosphate" evidence="8">
    <location>
        <position position="58"/>
    </location>
</feature>
<comment type="function">
    <text evidence="7">May play the central regulatory role in sporulation. It may be an element of the effector pathway responsible for the activation of sporulation genes in response to nutritional stress. Spo0A may act in concert with spo0H (a sigma factor) to control the expression of some genes that are critical to the sporulation process.</text>
</comment>
<dbReference type="PANTHER" id="PTHR48111:SF40">
    <property type="entry name" value="PHOSPHATE REGULON TRANSCRIPTIONAL REGULATORY PROTEIN PHOB"/>
    <property type="match status" value="1"/>
</dbReference>
<keyword evidence="2 8" id="KW-0597">Phosphoprotein</keyword>
<dbReference type="SMART" id="SM00448">
    <property type="entry name" value="REC"/>
    <property type="match status" value="1"/>
</dbReference>
<keyword evidence="5 9" id="KW-0238">DNA-binding</keyword>
<dbReference type="InterPro" id="IPR016032">
    <property type="entry name" value="Sig_transdc_resp-reg_C-effctor"/>
</dbReference>
<name>A0A7X3MHK8_9FIRM</name>
<keyword evidence="13" id="KW-1185">Reference proteome</keyword>
<evidence type="ECO:0000256" key="9">
    <source>
        <dbReference type="PROSITE-ProRule" id="PRU01091"/>
    </source>
</evidence>
<dbReference type="FunFam" id="1.10.10.10:FF:000018">
    <property type="entry name" value="DNA-binding response regulator ResD"/>
    <property type="match status" value="1"/>
</dbReference>
<dbReference type="PANTHER" id="PTHR48111">
    <property type="entry name" value="REGULATOR OF RPOS"/>
    <property type="match status" value="1"/>
</dbReference>
<dbReference type="PROSITE" id="PS50110">
    <property type="entry name" value="RESPONSE_REGULATORY"/>
    <property type="match status" value="1"/>
</dbReference>
<organism evidence="12 13">
    <name type="scientific">Sporofaciens musculi</name>
    <dbReference type="NCBI Taxonomy" id="2681861"/>
    <lineage>
        <taxon>Bacteria</taxon>
        <taxon>Bacillati</taxon>
        <taxon>Bacillota</taxon>
        <taxon>Clostridia</taxon>
        <taxon>Lachnospirales</taxon>
        <taxon>Lachnospiraceae</taxon>
        <taxon>Sporofaciens</taxon>
    </lineage>
</organism>
<accession>A0A7X3MHK8</accession>
<dbReference type="RefSeq" id="WP_159751521.1">
    <property type="nucleotide sequence ID" value="NZ_WUQX01000001.1"/>
</dbReference>